<proteinExistence type="predicted"/>
<keyword evidence="1" id="KW-0812">Transmembrane</keyword>
<sequence>MPQTFELKGYYVAVGLFVLTAIVGSAFIVLGPKATERSPGILHVGIRYSDELSIQFAKHPKSGPGATIAFLDSTQQVVYQFEELKIGRNLVPIEPDQIPSGRYIAQLTAPDYQPLKFEVQIEGRMLNPTDDADYPDNVRVAYNLVGVRFEPAN</sequence>
<dbReference type="AlphaFoldDB" id="D5EKG1"/>
<dbReference type="EMBL" id="CP001998">
    <property type="protein sequence ID" value="ADE53042.1"/>
    <property type="molecule type" value="Genomic_DNA"/>
</dbReference>
<organism evidence="2 3">
    <name type="scientific">Coraliomargarita akajimensis (strain DSM 45221 / IAM 15411 / JCM 23193 / KCTC 12865 / 04OKA010-24)</name>
    <dbReference type="NCBI Taxonomy" id="583355"/>
    <lineage>
        <taxon>Bacteria</taxon>
        <taxon>Pseudomonadati</taxon>
        <taxon>Verrucomicrobiota</taxon>
        <taxon>Opitutia</taxon>
        <taxon>Puniceicoccales</taxon>
        <taxon>Coraliomargaritaceae</taxon>
        <taxon>Coraliomargarita</taxon>
    </lineage>
</organism>
<dbReference type="KEGG" id="caa:Caka_0013"/>
<evidence type="ECO:0000313" key="2">
    <source>
        <dbReference type="EMBL" id="ADE53042.1"/>
    </source>
</evidence>
<evidence type="ECO:0000256" key="1">
    <source>
        <dbReference type="SAM" id="Phobius"/>
    </source>
</evidence>
<reference evidence="2 3" key="1">
    <citation type="journal article" date="2010" name="Stand. Genomic Sci.">
        <title>Complete genome sequence of Coraliomargarita akajimensis type strain (04OKA010-24).</title>
        <authorList>
            <person name="Mavromatis K."/>
            <person name="Abt B."/>
            <person name="Brambilla E."/>
            <person name="Lapidus A."/>
            <person name="Copeland A."/>
            <person name="Deshpande S."/>
            <person name="Nolan M."/>
            <person name="Lucas S."/>
            <person name="Tice H."/>
            <person name="Cheng J.F."/>
            <person name="Han C."/>
            <person name="Detter J.C."/>
            <person name="Woyke T."/>
            <person name="Goodwin L."/>
            <person name="Pitluck S."/>
            <person name="Held B."/>
            <person name="Brettin T."/>
            <person name="Tapia R."/>
            <person name="Ivanova N."/>
            <person name="Mikhailova N."/>
            <person name="Pati A."/>
            <person name="Liolios K."/>
            <person name="Chen A."/>
            <person name="Palaniappan K."/>
            <person name="Land M."/>
            <person name="Hauser L."/>
            <person name="Chang Y.J."/>
            <person name="Jeffries C.D."/>
            <person name="Rohde M."/>
            <person name="Goker M."/>
            <person name="Bristow J."/>
            <person name="Eisen J.A."/>
            <person name="Markowitz V."/>
            <person name="Hugenholtz P."/>
            <person name="Klenk H.P."/>
            <person name="Kyrpides N.C."/>
        </authorList>
    </citation>
    <scope>NUCLEOTIDE SEQUENCE [LARGE SCALE GENOMIC DNA]</scope>
    <source>
        <strain evidence="3">DSM 45221 / IAM 15411 / JCM 23193 / KCTC 12865</strain>
    </source>
</reference>
<evidence type="ECO:0000313" key="3">
    <source>
        <dbReference type="Proteomes" id="UP000000925"/>
    </source>
</evidence>
<name>D5EKG1_CORAD</name>
<dbReference type="HOGENOM" id="CLU_1710152_0_0_0"/>
<accession>D5EKG1</accession>
<protein>
    <submittedName>
        <fullName evidence="2">Uncharacterized protein</fullName>
    </submittedName>
</protein>
<dbReference type="OrthoDB" id="197148at2"/>
<dbReference type="RefSeq" id="WP_013041768.1">
    <property type="nucleotide sequence ID" value="NC_014008.1"/>
</dbReference>
<gene>
    <name evidence="2" type="ordered locus">Caka_0013</name>
</gene>
<dbReference type="Proteomes" id="UP000000925">
    <property type="component" value="Chromosome"/>
</dbReference>
<keyword evidence="1" id="KW-1133">Transmembrane helix</keyword>
<keyword evidence="1" id="KW-0472">Membrane</keyword>
<feature type="transmembrane region" description="Helical" evidence="1">
    <location>
        <begin position="12"/>
        <end position="30"/>
    </location>
</feature>
<keyword evidence="3" id="KW-1185">Reference proteome</keyword>